<dbReference type="InterPro" id="IPR029052">
    <property type="entry name" value="Metallo-depent_PP-like"/>
</dbReference>
<dbReference type="RefSeq" id="WP_253061296.1">
    <property type="nucleotide sequence ID" value="NZ_JAMXWM010000008.1"/>
</dbReference>
<dbReference type="Proteomes" id="UP001597399">
    <property type="component" value="Unassembled WGS sequence"/>
</dbReference>
<dbReference type="EMBL" id="JBHUMQ010000023">
    <property type="protein sequence ID" value="MFD2693851.1"/>
    <property type="molecule type" value="Genomic_DNA"/>
</dbReference>
<sequence>MEIHGSHHQWIVERLDPFYVKRLDLLPRVIDTTIMGHSVLFTHYHIEQGKLSAPSVDAPFSSIVQSTLDNMNNLFRDCHQELICFGYHHSTHFFKPERVTYLNPGSLGCAQGPYARYAIVTLTSEHFDVSLHKAAYDNHDFLRSYVRLDVPDRELLIKAFHRNQSLLNGTGVSSKSLITFDS</sequence>
<evidence type="ECO:0000313" key="3">
    <source>
        <dbReference type="EMBL" id="MFD2693851.1"/>
    </source>
</evidence>
<proteinExistence type="inferred from homology"/>
<accession>A0ABW5S256</accession>
<evidence type="ECO:0000259" key="2">
    <source>
        <dbReference type="Pfam" id="PF12850"/>
    </source>
</evidence>
<name>A0ABW5S256_9BACL</name>
<evidence type="ECO:0000256" key="1">
    <source>
        <dbReference type="ARBA" id="ARBA00008950"/>
    </source>
</evidence>
<gene>
    <name evidence="3" type="ORF">ACFSUE_09475</name>
</gene>
<dbReference type="InterPro" id="IPR024654">
    <property type="entry name" value="Calcineurin-like_PHP_lpxH"/>
</dbReference>
<comment type="similarity">
    <text evidence="1">Belongs to the metallophosphoesterase superfamily. YfcE family.</text>
</comment>
<dbReference type="Pfam" id="PF12850">
    <property type="entry name" value="Metallophos_2"/>
    <property type="match status" value="1"/>
</dbReference>
<organism evidence="3 4">
    <name type="scientific">Sporolactobacillus shoreicorticis</name>
    <dbReference type="NCBI Taxonomy" id="1923877"/>
    <lineage>
        <taxon>Bacteria</taxon>
        <taxon>Bacillati</taxon>
        <taxon>Bacillota</taxon>
        <taxon>Bacilli</taxon>
        <taxon>Bacillales</taxon>
        <taxon>Sporolactobacillaceae</taxon>
        <taxon>Sporolactobacillus</taxon>
    </lineage>
</organism>
<comment type="caution">
    <text evidence="3">The sequence shown here is derived from an EMBL/GenBank/DDBJ whole genome shotgun (WGS) entry which is preliminary data.</text>
</comment>
<dbReference type="Gene3D" id="3.60.21.10">
    <property type="match status" value="1"/>
</dbReference>
<reference evidence="4" key="1">
    <citation type="journal article" date="2019" name="Int. J. Syst. Evol. Microbiol.">
        <title>The Global Catalogue of Microorganisms (GCM) 10K type strain sequencing project: providing services to taxonomists for standard genome sequencing and annotation.</title>
        <authorList>
            <consortium name="The Broad Institute Genomics Platform"/>
            <consortium name="The Broad Institute Genome Sequencing Center for Infectious Disease"/>
            <person name="Wu L."/>
            <person name="Ma J."/>
        </authorList>
    </citation>
    <scope>NUCLEOTIDE SEQUENCE [LARGE SCALE GENOMIC DNA]</scope>
    <source>
        <strain evidence="4">TISTR 2466</strain>
    </source>
</reference>
<keyword evidence="4" id="KW-1185">Reference proteome</keyword>
<protein>
    <submittedName>
        <fullName evidence="3">Metallophosphoesterase family protein</fullName>
    </submittedName>
</protein>
<dbReference type="SUPFAM" id="SSF56300">
    <property type="entry name" value="Metallo-dependent phosphatases"/>
    <property type="match status" value="1"/>
</dbReference>
<evidence type="ECO:0000313" key="4">
    <source>
        <dbReference type="Proteomes" id="UP001597399"/>
    </source>
</evidence>
<feature type="domain" description="Calcineurin-like phosphoesterase" evidence="2">
    <location>
        <begin position="26"/>
        <end position="124"/>
    </location>
</feature>